<dbReference type="SUPFAM" id="SSF46785">
    <property type="entry name" value="Winged helix' DNA-binding domain"/>
    <property type="match status" value="1"/>
</dbReference>
<dbReference type="Proteomes" id="UP001168540">
    <property type="component" value="Unassembled WGS sequence"/>
</dbReference>
<dbReference type="EMBL" id="JAUEDK010000030">
    <property type="protein sequence ID" value="MDN0076334.1"/>
    <property type="molecule type" value="Genomic_DNA"/>
</dbReference>
<accession>A0ABT7XRC5</accession>
<evidence type="ECO:0000313" key="8">
    <source>
        <dbReference type="Proteomes" id="UP001168540"/>
    </source>
</evidence>
<dbReference type="InterPro" id="IPR036388">
    <property type="entry name" value="WH-like_DNA-bd_sf"/>
</dbReference>
<dbReference type="RefSeq" id="WP_289830988.1">
    <property type="nucleotide sequence ID" value="NZ_JAUEDK010000030.1"/>
</dbReference>
<dbReference type="InterPro" id="IPR036390">
    <property type="entry name" value="WH_DNA-bd_sf"/>
</dbReference>
<evidence type="ECO:0000256" key="1">
    <source>
        <dbReference type="ARBA" id="ARBA00009437"/>
    </source>
</evidence>
<protein>
    <submittedName>
        <fullName evidence="6">LysR family transcriptional regulator</fullName>
    </submittedName>
</protein>
<keyword evidence="8" id="KW-1185">Reference proteome</keyword>
<organism evidence="6 8">
    <name type="scientific">Crenobacter oryzisoli</name>
    <dbReference type="NCBI Taxonomy" id="3056844"/>
    <lineage>
        <taxon>Bacteria</taxon>
        <taxon>Pseudomonadati</taxon>
        <taxon>Pseudomonadota</taxon>
        <taxon>Betaproteobacteria</taxon>
        <taxon>Neisseriales</taxon>
        <taxon>Neisseriaceae</taxon>
        <taxon>Crenobacter</taxon>
    </lineage>
</organism>
<dbReference type="PANTHER" id="PTHR30126">
    <property type="entry name" value="HTH-TYPE TRANSCRIPTIONAL REGULATOR"/>
    <property type="match status" value="1"/>
</dbReference>
<evidence type="ECO:0000256" key="2">
    <source>
        <dbReference type="ARBA" id="ARBA00023015"/>
    </source>
</evidence>
<keyword evidence="4" id="KW-0804">Transcription</keyword>
<keyword evidence="3" id="KW-0238">DNA-binding</keyword>
<evidence type="ECO:0000256" key="3">
    <source>
        <dbReference type="ARBA" id="ARBA00023125"/>
    </source>
</evidence>
<dbReference type="InterPro" id="IPR000847">
    <property type="entry name" value="LysR_HTH_N"/>
</dbReference>
<comment type="similarity">
    <text evidence="1">Belongs to the LysR transcriptional regulatory family.</text>
</comment>
<dbReference type="Gene3D" id="3.40.190.290">
    <property type="match status" value="1"/>
</dbReference>
<evidence type="ECO:0000313" key="6">
    <source>
        <dbReference type="EMBL" id="MDN0076334.1"/>
    </source>
</evidence>
<reference evidence="6" key="1">
    <citation type="submission" date="2023-06" db="EMBL/GenBank/DDBJ databases">
        <authorList>
            <person name="Zhang S."/>
        </authorList>
    </citation>
    <scope>NUCLEOTIDE SEQUENCE</scope>
    <source>
        <strain evidence="6">SG2303</strain>
    </source>
</reference>
<feature type="domain" description="HTH lysR-type" evidence="5">
    <location>
        <begin position="7"/>
        <end position="63"/>
    </location>
</feature>
<proteinExistence type="inferred from homology"/>
<dbReference type="EMBL" id="JAUEDK010000063">
    <property type="protein sequence ID" value="MDN0077339.1"/>
    <property type="molecule type" value="Genomic_DNA"/>
</dbReference>
<dbReference type="PROSITE" id="PS50931">
    <property type="entry name" value="HTH_LYSR"/>
    <property type="match status" value="1"/>
</dbReference>
<dbReference type="CDD" id="cd05466">
    <property type="entry name" value="PBP2_LTTR_substrate"/>
    <property type="match status" value="1"/>
</dbReference>
<dbReference type="Pfam" id="PF00126">
    <property type="entry name" value="HTH_1"/>
    <property type="match status" value="1"/>
</dbReference>
<evidence type="ECO:0000256" key="4">
    <source>
        <dbReference type="ARBA" id="ARBA00023163"/>
    </source>
</evidence>
<evidence type="ECO:0000259" key="5">
    <source>
        <dbReference type="PROSITE" id="PS50931"/>
    </source>
</evidence>
<dbReference type="InterPro" id="IPR005119">
    <property type="entry name" value="LysR_subst-bd"/>
</dbReference>
<dbReference type="PANTHER" id="PTHR30126:SF98">
    <property type="entry name" value="HTH-TYPE TRANSCRIPTIONAL ACTIVATOR BAUR"/>
    <property type="match status" value="1"/>
</dbReference>
<name>A0ABT7XRC5_9NEIS</name>
<dbReference type="SUPFAM" id="SSF53850">
    <property type="entry name" value="Periplasmic binding protein-like II"/>
    <property type="match status" value="1"/>
</dbReference>
<dbReference type="Gene3D" id="1.10.10.10">
    <property type="entry name" value="Winged helix-like DNA-binding domain superfamily/Winged helix DNA-binding domain"/>
    <property type="match status" value="1"/>
</dbReference>
<gene>
    <name evidence="6" type="ORF">QU481_15755</name>
    <name evidence="7" type="ORF">QU481_21135</name>
</gene>
<sequence>MKIQDADLKLLRIFETIVQCGGFAAAQSTLNIGASSISEYVAQLETRLGVRLCERGRAGFRLTEEGVQLHAAAQRLLGAVDIFQMESASVRNELSGQLRLGMIEATLTDLASPLLPAVRRFGQAAPEVNLQVLTDTSSGLEQRVLDGRLHLAVGPFPVEIPGLDYTPLYHEEQGLYCSPPHPWFDRADAELTTEELKTAKLVERAYLGRQELDQLGVAKPAASVDSVEGRAMLILSGNYIGFLPPHYAQQWLSHGLMRRLLPERCVTRLSFQILTRRGMPLPRVVRGFIEHLQAAARTALTT</sequence>
<keyword evidence="2" id="KW-0805">Transcription regulation</keyword>
<evidence type="ECO:0000313" key="7">
    <source>
        <dbReference type="EMBL" id="MDN0077339.1"/>
    </source>
</evidence>
<comment type="caution">
    <text evidence="6">The sequence shown here is derived from an EMBL/GenBank/DDBJ whole genome shotgun (WGS) entry which is preliminary data.</text>
</comment>
<dbReference type="Pfam" id="PF03466">
    <property type="entry name" value="LysR_substrate"/>
    <property type="match status" value="1"/>
</dbReference>